<evidence type="ECO:0000313" key="1">
    <source>
        <dbReference type="EMBL" id="CAB4588146.1"/>
    </source>
</evidence>
<accession>A0A6J6FGP0</accession>
<sequence length="81" mass="9059">MSPDRHRQSQFVEDASHVNFVLCDGERRRAGVNRHTGRFHSGENVGRNMLVVEGDHIDSGCEGKNCVHIAVITDCRCPVSR</sequence>
<name>A0A6J6FGP0_9ZZZZ</name>
<dbReference type="EMBL" id="CAEZUE010000031">
    <property type="protein sequence ID" value="CAB4588146.1"/>
    <property type="molecule type" value="Genomic_DNA"/>
</dbReference>
<proteinExistence type="predicted"/>
<gene>
    <name evidence="1" type="ORF">UFOPK1788_00365</name>
</gene>
<organism evidence="1">
    <name type="scientific">freshwater metagenome</name>
    <dbReference type="NCBI Taxonomy" id="449393"/>
    <lineage>
        <taxon>unclassified sequences</taxon>
        <taxon>metagenomes</taxon>
        <taxon>ecological metagenomes</taxon>
    </lineage>
</organism>
<protein>
    <submittedName>
        <fullName evidence="1">Unannotated protein</fullName>
    </submittedName>
</protein>
<reference evidence="1" key="1">
    <citation type="submission" date="2020-05" db="EMBL/GenBank/DDBJ databases">
        <authorList>
            <person name="Chiriac C."/>
            <person name="Salcher M."/>
            <person name="Ghai R."/>
            <person name="Kavagutti S V."/>
        </authorList>
    </citation>
    <scope>NUCLEOTIDE SEQUENCE</scope>
</reference>
<dbReference type="AlphaFoldDB" id="A0A6J6FGP0"/>